<feature type="compositionally biased region" description="Basic and acidic residues" evidence="1">
    <location>
        <begin position="7"/>
        <end position="29"/>
    </location>
</feature>
<gene>
    <name evidence="2" type="ORF">CAPSK01_004287</name>
</gene>
<protein>
    <submittedName>
        <fullName evidence="2">Uncharacterized protein</fullName>
    </submittedName>
</protein>
<feature type="region of interest" description="Disordered" evidence="1">
    <location>
        <begin position="1"/>
        <end position="29"/>
    </location>
</feature>
<dbReference type="EMBL" id="JDSS02000043">
    <property type="protein sequence ID" value="KFB66398.1"/>
    <property type="molecule type" value="Genomic_DNA"/>
</dbReference>
<name>A0A084XVA4_9PROT</name>
<reference evidence="2 3" key="1">
    <citation type="submission" date="2014-07" db="EMBL/GenBank/DDBJ databases">
        <title>Expanding our view of genomic diversity in Candidatus Accumulibacter clades.</title>
        <authorList>
            <person name="Skennerton C.T."/>
            <person name="Barr J.J."/>
            <person name="Slater F.R."/>
            <person name="Bond P.L."/>
            <person name="Tyson G.W."/>
        </authorList>
    </citation>
    <scope>NUCLEOTIDE SEQUENCE [LARGE SCALE GENOMIC DNA]</scope>
    <source>
        <strain evidence="3">SK-01</strain>
    </source>
</reference>
<comment type="caution">
    <text evidence="2">The sequence shown here is derived from an EMBL/GenBank/DDBJ whole genome shotgun (WGS) entry which is preliminary data.</text>
</comment>
<proteinExistence type="predicted"/>
<organism evidence="2 3">
    <name type="scientific">Candidatus Accumulibacter vicinus</name>
    <dbReference type="NCBI Taxonomy" id="2954382"/>
    <lineage>
        <taxon>Bacteria</taxon>
        <taxon>Pseudomonadati</taxon>
        <taxon>Pseudomonadota</taxon>
        <taxon>Betaproteobacteria</taxon>
        <taxon>Candidatus Accumulibacter</taxon>
    </lineage>
</organism>
<accession>A0A084XVA4</accession>
<sequence length="101" mass="11454">MHRAHDKRQADEDQRQQHPVRGVRDLDSERLEQFADRAVLRVDGCQGDAGHRRRQGKRQVHQSIDQALAGKAVAYQHPGKDQAENDIDAGRQQRGAKAELI</sequence>
<evidence type="ECO:0000313" key="2">
    <source>
        <dbReference type="EMBL" id="KFB66398.1"/>
    </source>
</evidence>
<dbReference type="AlphaFoldDB" id="A0A084XVA4"/>
<feature type="compositionally biased region" description="Basic and acidic residues" evidence="1">
    <location>
        <begin position="78"/>
        <end position="101"/>
    </location>
</feature>
<dbReference type="Proteomes" id="UP000019812">
    <property type="component" value="Unassembled WGS sequence"/>
</dbReference>
<feature type="region of interest" description="Disordered" evidence="1">
    <location>
        <begin position="72"/>
        <end position="101"/>
    </location>
</feature>
<evidence type="ECO:0000256" key="1">
    <source>
        <dbReference type="SAM" id="MobiDB-lite"/>
    </source>
</evidence>
<evidence type="ECO:0000313" key="3">
    <source>
        <dbReference type="Proteomes" id="UP000019812"/>
    </source>
</evidence>